<feature type="signal peptide" evidence="2">
    <location>
        <begin position="1"/>
        <end position="19"/>
    </location>
</feature>
<proteinExistence type="predicted"/>
<evidence type="ECO:0000313" key="4">
    <source>
        <dbReference type="Proteomes" id="UP000614601"/>
    </source>
</evidence>
<comment type="caution">
    <text evidence="3">The sequence shown here is derived from an EMBL/GenBank/DDBJ whole genome shotgun (WGS) entry which is preliminary data.</text>
</comment>
<organism evidence="3 4">
    <name type="scientific">Bursaphelenchus okinawaensis</name>
    <dbReference type="NCBI Taxonomy" id="465554"/>
    <lineage>
        <taxon>Eukaryota</taxon>
        <taxon>Metazoa</taxon>
        <taxon>Ecdysozoa</taxon>
        <taxon>Nematoda</taxon>
        <taxon>Chromadorea</taxon>
        <taxon>Rhabditida</taxon>
        <taxon>Tylenchina</taxon>
        <taxon>Tylenchomorpha</taxon>
        <taxon>Aphelenchoidea</taxon>
        <taxon>Aphelenchoididae</taxon>
        <taxon>Bursaphelenchus</taxon>
    </lineage>
</organism>
<gene>
    <name evidence="3" type="ORF">BOKJ2_LOCUS6202</name>
</gene>
<evidence type="ECO:0000313" key="3">
    <source>
        <dbReference type="EMBL" id="CAD5215656.1"/>
    </source>
</evidence>
<evidence type="ECO:0000256" key="2">
    <source>
        <dbReference type="SAM" id="SignalP"/>
    </source>
</evidence>
<dbReference type="EMBL" id="CAJFCW020000003">
    <property type="protein sequence ID" value="CAG9104514.1"/>
    <property type="molecule type" value="Genomic_DNA"/>
</dbReference>
<reference evidence="3" key="1">
    <citation type="submission" date="2020-09" db="EMBL/GenBank/DDBJ databases">
        <authorList>
            <person name="Kikuchi T."/>
        </authorList>
    </citation>
    <scope>NUCLEOTIDE SEQUENCE</scope>
    <source>
        <strain evidence="3">SH1</strain>
    </source>
</reference>
<feature type="region of interest" description="Disordered" evidence="1">
    <location>
        <begin position="60"/>
        <end position="79"/>
    </location>
</feature>
<protein>
    <submittedName>
        <fullName evidence="3">Uncharacterized protein</fullName>
    </submittedName>
</protein>
<evidence type="ECO:0000256" key="1">
    <source>
        <dbReference type="SAM" id="MobiDB-lite"/>
    </source>
</evidence>
<accession>A0A811KK36</accession>
<keyword evidence="4" id="KW-1185">Reference proteome</keyword>
<dbReference type="AlphaFoldDB" id="A0A811KK36"/>
<name>A0A811KK36_9BILA</name>
<dbReference type="EMBL" id="CAJFDH010000003">
    <property type="protein sequence ID" value="CAD5215656.1"/>
    <property type="molecule type" value="Genomic_DNA"/>
</dbReference>
<dbReference type="PROSITE" id="PS51257">
    <property type="entry name" value="PROKAR_LIPOPROTEIN"/>
    <property type="match status" value="1"/>
</dbReference>
<sequence length="92" mass="10342">MRSLLTWFILLISACVCAGFDPTFWNTQFFAPGHVVDVKSPAQKNFDEDNAGFIRPSLFSGASASSSTRRLIQPPPLKRNQGLPQGLRWYRI</sequence>
<dbReference type="OrthoDB" id="5870713at2759"/>
<feature type="chain" id="PRO_5036221074" evidence="2">
    <location>
        <begin position="20"/>
        <end position="92"/>
    </location>
</feature>
<dbReference type="Proteomes" id="UP000614601">
    <property type="component" value="Unassembled WGS sequence"/>
</dbReference>
<dbReference type="Proteomes" id="UP000783686">
    <property type="component" value="Unassembled WGS sequence"/>
</dbReference>
<keyword evidence="2" id="KW-0732">Signal</keyword>